<dbReference type="EMBL" id="QFPW01000004">
    <property type="protein sequence ID" value="PZQ50360.1"/>
    <property type="molecule type" value="Genomic_DNA"/>
</dbReference>
<evidence type="ECO:0000313" key="4">
    <source>
        <dbReference type="Proteomes" id="UP000249185"/>
    </source>
</evidence>
<name>A0A2W5QFX3_RHOSU</name>
<accession>A0A2W5QFX3</accession>
<evidence type="ECO:0000313" key="3">
    <source>
        <dbReference type="EMBL" id="PZQ50360.1"/>
    </source>
</evidence>
<dbReference type="PRINTS" id="PR01438">
    <property type="entry name" value="UNVRSLSTRESS"/>
</dbReference>
<evidence type="ECO:0000256" key="1">
    <source>
        <dbReference type="ARBA" id="ARBA00008791"/>
    </source>
</evidence>
<comment type="caution">
    <text evidence="3">The sequence shown here is derived from an EMBL/GenBank/DDBJ whole genome shotgun (WGS) entry which is preliminary data.</text>
</comment>
<dbReference type="CDD" id="cd00293">
    <property type="entry name" value="USP-like"/>
    <property type="match status" value="1"/>
</dbReference>
<protein>
    <submittedName>
        <fullName evidence="3">Universal stress protein</fullName>
    </submittedName>
</protein>
<evidence type="ECO:0000259" key="2">
    <source>
        <dbReference type="Pfam" id="PF00582"/>
    </source>
</evidence>
<feature type="domain" description="UspA" evidence="2">
    <location>
        <begin position="230"/>
        <end position="287"/>
    </location>
</feature>
<gene>
    <name evidence="3" type="ORF">DI556_07315</name>
</gene>
<dbReference type="Proteomes" id="UP000249185">
    <property type="component" value="Unassembled WGS sequence"/>
</dbReference>
<dbReference type="Pfam" id="PF00582">
    <property type="entry name" value="Usp"/>
    <property type="match status" value="1"/>
</dbReference>
<dbReference type="AlphaFoldDB" id="A0A2W5QFX3"/>
<proteinExistence type="inferred from homology"/>
<organism evidence="3 4">
    <name type="scientific">Rhodovulum sulfidophilum</name>
    <name type="common">Rhodobacter sulfidophilus</name>
    <dbReference type="NCBI Taxonomy" id="35806"/>
    <lineage>
        <taxon>Bacteria</taxon>
        <taxon>Pseudomonadati</taxon>
        <taxon>Pseudomonadota</taxon>
        <taxon>Alphaproteobacteria</taxon>
        <taxon>Rhodobacterales</taxon>
        <taxon>Paracoccaceae</taxon>
        <taxon>Rhodovulum</taxon>
    </lineage>
</organism>
<reference evidence="3 4" key="1">
    <citation type="submission" date="2017-08" db="EMBL/GenBank/DDBJ databases">
        <title>Infants hospitalized years apart are colonized by the same room-sourced microbial strains.</title>
        <authorList>
            <person name="Brooks B."/>
            <person name="Olm M.R."/>
            <person name="Firek B.A."/>
            <person name="Baker R."/>
            <person name="Thomas B.C."/>
            <person name="Morowitz M.J."/>
            <person name="Banfield J.F."/>
        </authorList>
    </citation>
    <scope>NUCLEOTIDE SEQUENCE [LARGE SCALE GENOMIC DNA]</scope>
    <source>
        <strain evidence="3">S2_005_002_R2_34</strain>
    </source>
</reference>
<dbReference type="SUPFAM" id="SSF52402">
    <property type="entry name" value="Adenine nucleotide alpha hydrolases-like"/>
    <property type="match status" value="1"/>
</dbReference>
<dbReference type="Gene3D" id="3.40.50.12370">
    <property type="match status" value="1"/>
</dbReference>
<dbReference type="InterPro" id="IPR006015">
    <property type="entry name" value="Universal_stress_UspA"/>
</dbReference>
<comment type="similarity">
    <text evidence="1">Belongs to the universal stress protein A family.</text>
</comment>
<sequence length="288" mass="30991">MRRIPMSFKTVSFKTVFLAIGVDQDDSALKRAIGVAQGFEAHLSVLVLGVAAPPPVSPYGVVSNDLWASEVDQGQLDVRAKAEAIEAVLAPSGISYSVEPQFVDSGTVTTLAARCARYADLTLIAPRAARAEQLQDWVMSGALFESGRPILLLPETEFHFPRVDRVIIAWDASVEASKSVRDAIPILKSAAAVDAVLIDPVPTFEGHGQEPGADLAAYLGRHGIQPTVHRLPKQGQDVGGLLRQTAMDLGADLIVMGGFGHSRLRQRFFGGTTTDMMKKLEIPVWMAH</sequence>
<dbReference type="InterPro" id="IPR006016">
    <property type="entry name" value="UspA"/>
</dbReference>